<feature type="compositionally biased region" description="Basic and acidic residues" evidence="1">
    <location>
        <begin position="258"/>
        <end position="268"/>
    </location>
</feature>
<feature type="compositionally biased region" description="Basic and acidic residues" evidence="1">
    <location>
        <begin position="345"/>
        <end position="358"/>
    </location>
</feature>
<feature type="compositionally biased region" description="Polar residues" evidence="1">
    <location>
        <begin position="106"/>
        <end position="119"/>
    </location>
</feature>
<organism evidence="2 3">
    <name type="scientific">Debaryomyces fabryi</name>
    <dbReference type="NCBI Taxonomy" id="58627"/>
    <lineage>
        <taxon>Eukaryota</taxon>
        <taxon>Fungi</taxon>
        <taxon>Dikarya</taxon>
        <taxon>Ascomycota</taxon>
        <taxon>Saccharomycotina</taxon>
        <taxon>Pichiomycetes</taxon>
        <taxon>Debaryomycetaceae</taxon>
        <taxon>Debaryomyces</taxon>
    </lineage>
</organism>
<dbReference type="GeneID" id="26842582"/>
<proteinExistence type="predicted"/>
<evidence type="ECO:0008006" key="4">
    <source>
        <dbReference type="Google" id="ProtNLM"/>
    </source>
</evidence>
<feature type="compositionally biased region" description="Basic and acidic residues" evidence="1">
    <location>
        <begin position="392"/>
        <end position="419"/>
    </location>
</feature>
<feature type="compositionally biased region" description="Polar residues" evidence="1">
    <location>
        <begin position="379"/>
        <end position="391"/>
    </location>
</feature>
<accession>A0A0V1PQZ9</accession>
<feature type="compositionally biased region" description="Basic and acidic residues" evidence="1">
    <location>
        <begin position="275"/>
        <end position="285"/>
    </location>
</feature>
<protein>
    <recommendedName>
        <fullName evidence="4">Altered inheritance of mitochondria protein 21</fullName>
    </recommendedName>
</protein>
<feature type="compositionally biased region" description="Basic and acidic residues" evidence="1">
    <location>
        <begin position="580"/>
        <end position="592"/>
    </location>
</feature>
<comment type="caution">
    <text evidence="2">The sequence shown here is derived from an EMBL/GenBank/DDBJ whole genome shotgun (WGS) entry which is preliminary data.</text>
</comment>
<feature type="region of interest" description="Disordered" evidence="1">
    <location>
        <begin position="630"/>
        <end position="653"/>
    </location>
</feature>
<dbReference type="OrthoDB" id="4096963at2759"/>
<name>A0A0V1PQZ9_9ASCO</name>
<evidence type="ECO:0000313" key="2">
    <source>
        <dbReference type="EMBL" id="KRZ98668.1"/>
    </source>
</evidence>
<feature type="compositionally biased region" description="Polar residues" evidence="1">
    <location>
        <begin position="200"/>
        <end position="215"/>
    </location>
</feature>
<reference evidence="2 3" key="1">
    <citation type="submission" date="2015-11" db="EMBL/GenBank/DDBJ databases">
        <title>The genome of Debaryomyces fabryi.</title>
        <authorList>
            <person name="Tafer H."/>
            <person name="Lopandic K."/>
        </authorList>
    </citation>
    <scope>NUCLEOTIDE SEQUENCE [LARGE SCALE GENOMIC DNA]</scope>
    <source>
        <strain evidence="2 3">CBS 789</strain>
    </source>
</reference>
<feature type="compositionally biased region" description="Basic and acidic residues" evidence="1">
    <location>
        <begin position="221"/>
        <end position="248"/>
    </location>
</feature>
<dbReference type="EMBL" id="LMYN01000231">
    <property type="protein sequence ID" value="KRZ98668.1"/>
    <property type="molecule type" value="Genomic_DNA"/>
</dbReference>
<dbReference type="Proteomes" id="UP000054251">
    <property type="component" value="Unassembled WGS sequence"/>
</dbReference>
<dbReference type="RefSeq" id="XP_015464771.1">
    <property type="nucleotide sequence ID" value="XM_015614402.1"/>
</dbReference>
<evidence type="ECO:0000256" key="1">
    <source>
        <dbReference type="SAM" id="MobiDB-lite"/>
    </source>
</evidence>
<sequence length="653" mass="72951">MLPPSIPRRPKKQSQAGSTNDLDLESINRFETEPNNEQMASIESLKSEDPSDKIPVIPKRPERSKPSSRSPSLPVIPKRPQRSDTSGVEALSSLDSSEVENETETNKSINEASINSGMHSNDAIDPSKSSELNSEVKDISELDDSEGDKTPSNTKTKTTIKEDLKVTDDNSIHSFDDDLKTVLQERDDNELPDLAHDISNVHSSGETDRASSLTEDVNLDLNREESCESENKKIDEFTTESNEKKSNEVENQSNSNEESEKKVGKDQEVSQMSKLIDEKTSDDKYSGNIPHIPRRPKKSKAPTNESNFELFEVNASENPNSIDQKQKLIEISSDEAKSASSINEDSQKSETLHPEKINSKPKAPPKPKKLSSKIAAFQQMFNQENAFPKNSESNKQHSKQDLEEKSPDNKDVPSRLSTDKMKFAQSLQGMMGKGIAMPGMFNPNFQQKMDTEEALSSNKEVKIQSVKKGITRGPRGKKLPKSLKNPVNVEVPSRFSSFVLTIWELDFQSSNEGAKEDIVVDNSTETKNLENTQEILKSRDSSEGIMDSDPLSSSICPTKSEEEVPPLRIGHDGVYQEIQKPGRNEHERKNLEDVCNVEDSEGSSEEKISEEVEHDEAVSFSVKLKDLDLDNDKQHILENKDSDLIESEEHKLS</sequence>
<feature type="region of interest" description="Disordered" evidence="1">
    <location>
        <begin position="539"/>
        <end position="617"/>
    </location>
</feature>
<gene>
    <name evidence="2" type="ORF">AC631_05573</name>
</gene>
<dbReference type="AlphaFoldDB" id="A0A0V1PQZ9"/>
<feature type="region of interest" description="Disordered" evidence="1">
    <location>
        <begin position="183"/>
        <end position="419"/>
    </location>
</feature>
<feature type="region of interest" description="Disordered" evidence="1">
    <location>
        <begin position="1"/>
        <end position="158"/>
    </location>
</feature>
<keyword evidence="3" id="KW-1185">Reference proteome</keyword>
<evidence type="ECO:0000313" key="3">
    <source>
        <dbReference type="Proteomes" id="UP000054251"/>
    </source>
</evidence>
<feature type="compositionally biased region" description="Basic and acidic residues" evidence="1">
    <location>
        <begin position="604"/>
        <end position="617"/>
    </location>
</feature>